<comment type="similarity">
    <text evidence="1 4">Belongs to the glycosyl hydrolase 35 family.</text>
</comment>
<feature type="domain" description="Glycoside hydrolase 35 catalytic" evidence="5">
    <location>
        <begin position="155"/>
        <end position="300"/>
    </location>
</feature>
<sequence>MTTLPGGVYDRYGTVSPLSAHPTGLKTVESGLSLNGRPIRLLSGAIHYFRVHPAYWSDRLLKLRALGCNCVETYVPWNLHEPRRGQWDFGEGVEDLSPFLNLVGFLQEAKRQDLLVILRPGPYICSEWDFGGLPRDTQHLVTMYELMKSLVPTDQVLYFTSDSALYYGDLGSIPEVLQTVNTQLEAVKGLKEIRLLQPHGPLVVMEFWTGWFDHWLEPYRNRWPLPEFVSSYKDQLKAEASVNFYMFHGGTNFGFMAGASVQDKWPYYAPDVTSYDYDCLLSENGDYTKKYYAAKELIHQICTDMDLTCPVPPQQTPSALYPDLQLTRKMTLDCILQQVAAIQSENVLAMEDLPYNEGNGQSFGYIVYRTTVIVPEGGATLTLKGHVRDLGLLLLDGHLISRCPRTPADLNGFGVWVNKNTTLDIPALYSGQRHLDLLVENLGRVNYGKPHHFTVKKGLSEGPVLFDGQILKDWTIFPLEFKSDWVKGLTGWQQYFEQDTQEDGPILLEGDLELVSQPQDTFVDATNWGKGIVLVNGFNLGRFWCVGPQRTLYLPGPLLKKGMNKITVWSQYGGRGTLKFEQLPDLGADNPSGLTPGGGGDLINIEIPE</sequence>
<dbReference type="Proteomes" id="UP000747542">
    <property type="component" value="Unassembled WGS sequence"/>
</dbReference>
<proteinExistence type="inferred from homology"/>
<reference evidence="8" key="1">
    <citation type="journal article" date="2021" name="Sci. Adv.">
        <title>The American lobster genome reveals insights on longevity, neural, and immune adaptations.</title>
        <authorList>
            <person name="Polinski J.M."/>
            <person name="Zimin A.V."/>
            <person name="Clark K.F."/>
            <person name="Kohn A.B."/>
            <person name="Sadowski N."/>
            <person name="Timp W."/>
            <person name="Ptitsyn A."/>
            <person name="Khanna P."/>
            <person name="Romanova D.Y."/>
            <person name="Williams P."/>
            <person name="Greenwood S.J."/>
            <person name="Moroz L.L."/>
            <person name="Walt D.R."/>
            <person name="Bodnar A.G."/>
        </authorList>
    </citation>
    <scope>NUCLEOTIDE SEQUENCE</scope>
    <source>
        <strain evidence="8">GMGI-L3</strain>
    </source>
</reference>
<dbReference type="Gene3D" id="3.20.20.80">
    <property type="entry name" value="Glycosidases"/>
    <property type="match status" value="2"/>
</dbReference>
<name>A0A8J5MLE3_HOMAM</name>
<keyword evidence="9" id="KW-1185">Reference proteome</keyword>
<dbReference type="PRINTS" id="PR00742">
    <property type="entry name" value="GLHYDRLASE35"/>
</dbReference>
<evidence type="ECO:0000313" key="8">
    <source>
        <dbReference type="EMBL" id="KAG7155525.1"/>
    </source>
</evidence>
<gene>
    <name evidence="8" type="primary">Glb1l2-L</name>
    <name evidence="8" type="ORF">Hamer_G024138</name>
</gene>
<evidence type="ECO:0000256" key="4">
    <source>
        <dbReference type="RuleBase" id="RU003679"/>
    </source>
</evidence>
<dbReference type="FunFam" id="2.60.120.260:FF:000049">
    <property type="entry name" value="Beta-galactosidase"/>
    <property type="match status" value="1"/>
</dbReference>
<dbReference type="SUPFAM" id="SSF49785">
    <property type="entry name" value="Galactose-binding domain-like"/>
    <property type="match status" value="1"/>
</dbReference>
<dbReference type="InterPro" id="IPR008979">
    <property type="entry name" value="Galactose-bd-like_sf"/>
</dbReference>
<dbReference type="Gene3D" id="2.60.120.260">
    <property type="entry name" value="Galactose-binding domain-like"/>
    <property type="match status" value="2"/>
</dbReference>
<comment type="caution">
    <text evidence="8">The sequence shown here is derived from an EMBL/GenBank/DDBJ whole genome shotgun (WGS) entry which is preliminary data.</text>
</comment>
<dbReference type="EMBL" id="JAHLQT010041329">
    <property type="protein sequence ID" value="KAG7155525.1"/>
    <property type="molecule type" value="Genomic_DNA"/>
</dbReference>
<dbReference type="InterPro" id="IPR048912">
    <property type="entry name" value="BetaGal1-like_ABD1"/>
</dbReference>
<dbReference type="InterPro" id="IPR026283">
    <property type="entry name" value="B-gal_1-like"/>
</dbReference>
<dbReference type="SUPFAM" id="SSF51445">
    <property type="entry name" value="(Trans)glycosidases"/>
    <property type="match status" value="1"/>
</dbReference>
<dbReference type="InterPro" id="IPR017853">
    <property type="entry name" value="GH"/>
</dbReference>
<evidence type="ECO:0000313" key="9">
    <source>
        <dbReference type="Proteomes" id="UP000747542"/>
    </source>
</evidence>
<feature type="domain" description="Beta-galactosidase galactose-binding" evidence="7">
    <location>
        <begin position="509"/>
        <end position="564"/>
    </location>
</feature>
<keyword evidence="3" id="KW-0326">Glycosidase</keyword>
<protein>
    <submittedName>
        <fullName evidence="8">Beta-galactosidase-1-like protein 2-like</fullName>
    </submittedName>
</protein>
<evidence type="ECO:0000259" key="6">
    <source>
        <dbReference type="Pfam" id="PF21317"/>
    </source>
</evidence>
<accession>A0A8J5MLE3</accession>
<evidence type="ECO:0000256" key="3">
    <source>
        <dbReference type="ARBA" id="ARBA00023295"/>
    </source>
</evidence>
<feature type="domain" description="Beta-galactosidase 1-like first all-beta" evidence="6">
    <location>
        <begin position="360"/>
        <end position="480"/>
    </location>
</feature>
<evidence type="ECO:0000259" key="7">
    <source>
        <dbReference type="Pfam" id="PF21467"/>
    </source>
</evidence>
<evidence type="ECO:0000256" key="1">
    <source>
        <dbReference type="ARBA" id="ARBA00009809"/>
    </source>
</evidence>
<dbReference type="GO" id="GO:0005975">
    <property type="term" value="P:carbohydrate metabolic process"/>
    <property type="evidence" value="ECO:0007669"/>
    <property type="project" value="InterPro"/>
</dbReference>
<dbReference type="InterPro" id="IPR001944">
    <property type="entry name" value="Glycoside_Hdrlase_35"/>
</dbReference>
<evidence type="ECO:0000256" key="2">
    <source>
        <dbReference type="ARBA" id="ARBA00022801"/>
    </source>
</evidence>
<dbReference type="AlphaFoldDB" id="A0A8J5MLE3"/>
<organism evidence="8 9">
    <name type="scientific">Homarus americanus</name>
    <name type="common">American lobster</name>
    <dbReference type="NCBI Taxonomy" id="6706"/>
    <lineage>
        <taxon>Eukaryota</taxon>
        <taxon>Metazoa</taxon>
        <taxon>Ecdysozoa</taxon>
        <taxon>Arthropoda</taxon>
        <taxon>Crustacea</taxon>
        <taxon>Multicrustacea</taxon>
        <taxon>Malacostraca</taxon>
        <taxon>Eumalacostraca</taxon>
        <taxon>Eucarida</taxon>
        <taxon>Decapoda</taxon>
        <taxon>Pleocyemata</taxon>
        <taxon>Astacidea</taxon>
        <taxon>Nephropoidea</taxon>
        <taxon>Nephropidae</taxon>
        <taxon>Homarus</taxon>
    </lineage>
</organism>
<keyword evidence="2" id="KW-0378">Hydrolase</keyword>
<evidence type="ECO:0000259" key="5">
    <source>
        <dbReference type="Pfam" id="PF01301"/>
    </source>
</evidence>
<dbReference type="GO" id="GO:0004565">
    <property type="term" value="F:beta-galactosidase activity"/>
    <property type="evidence" value="ECO:0007669"/>
    <property type="project" value="InterPro"/>
</dbReference>
<dbReference type="InterPro" id="IPR031330">
    <property type="entry name" value="Gly_Hdrlase_35_cat"/>
</dbReference>
<feature type="domain" description="Glycoside hydrolase 35 catalytic" evidence="5">
    <location>
        <begin position="32"/>
        <end position="134"/>
    </location>
</feature>
<dbReference type="PIRSF" id="PIRSF006336">
    <property type="entry name" value="B-gal"/>
    <property type="match status" value="1"/>
</dbReference>
<dbReference type="InterPro" id="IPR048913">
    <property type="entry name" value="BetaGal_gal-bd"/>
</dbReference>
<dbReference type="Pfam" id="PF21467">
    <property type="entry name" value="BetaGal_gal-bd"/>
    <property type="match status" value="1"/>
</dbReference>
<dbReference type="PANTHER" id="PTHR23421">
    <property type="entry name" value="BETA-GALACTOSIDASE RELATED"/>
    <property type="match status" value="1"/>
</dbReference>
<dbReference type="Pfam" id="PF21317">
    <property type="entry name" value="BetaGal_ABD_1"/>
    <property type="match status" value="1"/>
</dbReference>
<dbReference type="Pfam" id="PF01301">
    <property type="entry name" value="Glyco_hydro_35"/>
    <property type="match status" value="2"/>
</dbReference>